<evidence type="ECO:0000256" key="1">
    <source>
        <dbReference type="SAM" id="MobiDB-lite"/>
    </source>
</evidence>
<feature type="region of interest" description="Disordered" evidence="1">
    <location>
        <begin position="458"/>
        <end position="485"/>
    </location>
</feature>
<dbReference type="EMBL" id="JBBXMP010000023">
    <property type="protein sequence ID" value="KAL0067729.1"/>
    <property type="molecule type" value="Genomic_DNA"/>
</dbReference>
<feature type="compositionally biased region" description="Basic and acidic residues" evidence="1">
    <location>
        <begin position="728"/>
        <end position="746"/>
    </location>
</feature>
<keyword evidence="3" id="KW-1185">Reference proteome</keyword>
<proteinExistence type="predicted"/>
<evidence type="ECO:0000313" key="2">
    <source>
        <dbReference type="EMBL" id="KAL0067729.1"/>
    </source>
</evidence>
<organism evidence="2 3">
    <name type="scientific">Marasmius tenuissimus</name>
    <dbReference type="NCBI Taxonomy" id="585030"/>
    <lineage>
        <taxon>Eukaryota</taxon>
        <taxon>Fungi</taxon>
        <taxon>Dikarya</taxon>
        <taxon>Basidiomycota</taxon>
        <taxon>Agaricomycotina</taxon>
        <taxon>Agaricomycetes</taxon>
        <taxon>Agaricomycetidae</taxon>
        <taxon>Agaricales</taxon>
        <taxon>Marasmiineae</taxon>
        <taxon>Marasmiaceae</taxon>
        <taxon>Marasmius</taxon>
    </lineage>
</organism>
<feature type="compositionally biased region" description="Polar residues" evidence="1">
    <location>
        <begin position="753"/>
        <end position="771"/>
    </location>
</feature>
<feature type="region of interest" description="Disordered" evidence="1">
    <location>
        <begin position="728"/>
        <end position="775"/>
    </location>
</feature>
<evidence type="ECO:0000313" key="3">
    <source>
        <dbReference type="Proteomes" id="UP001437256"/>
    </source>
</evidence>
<comment type="caution">
    <text evidence="2">The sequence shown here is derived from an EMBL/GenBank/DDBJ whole genome shotgun (WGS) entry which is preliminary data.</text>
</comment>
<gene>
    <name evidence="2" type="ORF">AAF712_005169</name>
</gene>
<reference evidence="2 3" key="1">
    <citation type="submission" date="2024-05" db="EMBL/GenBank/DDBJ databases">
        <title>A draft genome resource for the thread blight pathogen Marasmius tenuissimus strain MS-2.</title>
        <authorList>
            <person name="Yulfo-Soto G.E."/>
            <person name="Baruah I.K."/>
            <person name="Amoako-Attah I."/>
            <person name="Bukari Y."/>
            <person name="Meinhardt L.W."/>
            <person name="Bailey B.A."/>
            <person name="Cohen S.P."/>
        </authorList>
    </citation>
    <scope>NUCLEOTIDE SEQUENCE [LARGE SCALE GENOMIC DNA]</scope>
    <source>
        <strain evidence="2 3">MS-2</strain>
    </source>
</reference>
<dbReference type="Proteomes" id="UP001437256">
    <property type="component" value="Unassembled WGS sequence"/>
</dbReference>
<protein>
    <submittedName>
        <fullName evidence="2">Uncharacterized protein</fullName>
    </submittedName>
</protein>
<accession>A0ABR3A300</accession>
<feature type="compositionally biased region" description="Polar residues" evidence="1">
    <location>
        <begin position="472"/>
        <end position="483"/>
    </location>
</feature>
<name>A0ABR3A300_9AGAR</name>
<sequence length="791" mass="87037">MSADFDPSARMATISSEIRNAIRQALPMPADQFLTVVAPGKVLNLDEYAHGFDRNGKPTTPLLPAATELAQARLCDDMPSYGPFQLGPTGRSVARSYGQALSKLVPSGTTVGIATEGSVLTYAQERYKQAMAWLTTLDTRLGKTRVEVYTQKQHAYTKVVEDKARAYACALEKAKKEVIDPSDIDAVRAIYDQWVNENARTYRNFTQAAYMDWVITGKKEEVEYYFAIVDQDSAMSRVEQSKEAMRALVVQDSDGAVEHSKVVLEPRCWAVYALNKIADPTDNTRTVEWYTYEITRLRSMNALIAAMREPSPTQEAIEGSVEPEAKSKDKAEAINGPLKVSFEAYFRARESHKQISAKMGLSPLDKEKAYEKYKAAERDMFTALKDNSEAEAQNLAKVALDAQKEMEKGMASTNGVLQQRQEANAELIKQYVNARKLLMQKGSDGGFIDVVAKEMRVGDGRPDPEAPVLPGTQFNTGKSTNGKSVRPAADFFTTISLDVNEASSSASSTLSAESSDSGSSESSYNRWWWQTVEASAQHSGAQSSIQQSMAKSSCKISFECMRVDITRPWMRPELFYDTDLTVPVGQFISPGAFDLKELMEGKKSQEKYEEEMKLYNTFPMYPTAFLLACNTVLEISGETASIQNHFSTSNSTKRSMNYGPFTVSADRSSTASSASTKCEATATGCRIIIKSPQIIGWISQIVPALPRLSRDKRNAIIAKQEQIASDEYKAEQDRIAAENKAKKAPENKAIASANGNQNPGNGPDTKVTSTADAKDNTLSKDITSAVLSAKK</sequence>